<keyword evidence="2" id="KW-1185">Reference proteome</keyword>
<name>A0A6G1KRF7_9PLEO</name>
<proteinExistence type="predicted"/>
<gene>
    <name evidence="1" type="ORF">K504DRAFT_27668</name>
</gene>
<reference evidence="1" key="1">
    <citation type="journal article" date="2020" name="Stud. Mycol.">
        <title>101 Dothideomycetes genomes: a test case for predicting lifestyles and emergence of pathogens.</title>
        <authorList>
            <person name="Haridas S."/>
            <person name="Albert R."/>
            <person name="Binder M."/>
            <person name="Bloem J."/>
            <person name="Labutti K."/>
            <person name="Salamov A."/>
            <person name="Andreopoulos B."/>
            <person name="Baker S."/>
            <person name="Barry K."/>
            <person name="Bills G."/>
            <person name="Bluhm B."/>
            <person name="Cannon C."/>
            <person name="Castanera R."/>
            <person name="Culley D."/>
            <person name="Daum C."/>
            <person name="Ezra D."/>
            <person name="Gonzalez J."/>
            <person name="Henrissat B."/>
            <person name="Kuo A."/>
            <person name="Liang C."/>
            <person name="Lipzen A."/>
            <person name="Lutzoni F."/>
            <person name="Magnuson J."/>
            <person name="Mondo S."/>
            <person name="Nolan M."/>
            <person name="Ohm R."/>
            <person name="Pangilinan J."/>
            <person name="Park H.-J."/>
            <person name="Ramirez L."/>
            <person name="Alfaro M."/>
            <person name="Sun H."/>
            <person name="Tritt A."/>
            <person name="Yoshinaga Y."/>
            <person name="Zwiers L.-H."/>
            <person name="Turgeon B."/>
            <person name="Goodwin S."/>
            <person name="Spatafora J."/>
            <person name="Crous P."/>
            <person name="Grigoriev I."/>
        </authorList>
    </citation>
    <scope>NUCLEOTIDE SEQUENCE</scope>
    <source>
        <strain evidence="1">CBS 279.74</strain>
    </source>
</reference>
<organism evidence="1 2">
    <name type="scientific">Pleomassaria siparia CBS 279.74</name>
    <dbReference type="NCBI Taxonomy" id="1314801"/>
    <lineage>
        <taxon>Eukaryota</taxon>
        <taxon>Fungi</taxon>
        <taxon>Dikarya</taxon>
        <taxon>Ascomycota</taxon>
        <taxon>Pezizomycotina</taxon>
        <taxon>Dothideomycetes</taxon>
        <taxon>Pleosporomycetidae</taxon>
        <taxon>Pleosporales</taxon>
        <taxon>Pleomassariaceae</taxon>
        <taxon>Pleomassaria</taxon>
    </lineage>
</organism>
<dbReference type="Proteomes" id="UP000799428">
    <property type="component" value="Unassembled WGS sequence"/>
</dbReference>
<dbReference type="AlphaFoldDB" id="A0A6G1KRF7"/>
<evidence type="ECO:0000313" key="1">
    <source>
        <dbReference type="EMBL" id="KAF2715476.1"/>
    </source>
</evidence>
<protein>
    <submittedName>
        <fullName evidence="1">Uncharacterized protein</fullName>
    </submittedName>
</protein>
<evidence type="ECO:0000313" key="2">
    <source>
        <dbReference type="Proteomes" id="UP000799428"/>
    </source>
</evidence>
<accession>A0A6G1KRF7</accession>
<sequence length="156" mass="17509">MTGIPTKPFFRHSHDSRADDISMWMGDSCYNKTAPCLEPSVSRHVIMYAVINWNPDLETSPAPSYTVRLGNTRTNEALRRHKAAGVAELELKHHQLQHPIPMPHLVLAPSLRWGRELASECGLHKTQFRCLHIGSCLFLFDAAAHPLGISVSSKEF</sequence>
<dbReference type="EMBL" id="MU005764">
    <property type="protein sequence ID" value="KAF2715476.1"/>
    <property type="molecule type" value="Genomic_DNA"/>
</dbReference>